<comment type="caution">
    <text evidence="2">The sequence shown here is derived from an EMBL/GenBank/DDBJ whole genome shotgun (WGS) entry which is preliminary data.</text>
</comment>
<proteinExistence type="predicted"/>
<accession>A0A9P1GZT6</accession>
<protein>
    <submittedName>
        <fullName evidence="2">Uncharacterized protein</fullName>
    </submittedName>
</protein>
<feature type="compositionally biased region" description="Low complexity" evidence="1">
    <location>
        <begin position="1"/>
        <end position="30"/>
    </location>
</feature>
<dbReference type="EMBL" id="CALLCH030000009">
    <property type="protein sequence ID" value="CAI4213928.1"/>
    <property type="molecule type" value="Genomic_DNA"/>
</dbReference>
<dbReference type="OrthoDB" id="5239993at2759"/>
<keyword evidence="3" id="KW-1185">Reference proteome</keyword>
<dbReference type="Proteomes" id="UP000838763">
    <property type="component" value="Unassembled WGS sequence"/>
</dbReference>
<dbReference type="AlphaFoldDB" id="A0A9P1GZT6"/>
<sequence length="109" mass="12245">MASYSQSISSSDISTPRSSSPASTRSTNTSISNKRMSISSRRMTDFNPMASVDLAMIEDRMRAASLDQLRGYNQNSYGEVQQYKAVEYIPESQALSYQVLREPSWNRGM</sequence>
<feature type="region of interest" description="Disordered" evidence="1">
    <location>
        <begin position="1"/>
        <end position="43"/>
    </location>
</feature>
<feature type="compositionally biased region" description="Polar residues" evidence="1">
    <location>
        <begin position="31"/>
        <end position="41"/>
    </location>
</feature>
<organism evidence="2 3">
    <name type="scientific">Parascedosporium putredinis</name>
    <dbReference type="NCBI Taxonomy" id="1442378"/>
    <lineage>
        <taxon>Eukaryota</taxon>
        <taxon>Fungi</taxon>
        <taxon>Dikarya</taxon>
        <taxon>Ascomycota</taxon>
        <taxon>Pezizomycotina</taxon>
        <taxon>Sordariomycetes</taxon>
        <taxon>Hypocreomycetidae</taxon>
        <taxon>Microascales</taxon>
        <taxon>Microascaceae</taxon>
        <taxon>Parascedosporium</taxon>
    </lineage>
</organism>
<evidence type="ECO:0000256" key="1">
    <source>
        <dbReference type="SAM" id="MobiDB-lite"/>
    </source>
</evidence>
<evidence type="ECO:0000313" key="3">
    <source>
        <dbReference type="Proteomes" id="UP000838763"/>
    </source>
</evidence>
<name>A0A9P1GZT6_9PEZI</name>
<gene>
    <name evidence="2" type="ORF">PPNO1_LOCUS3672</name>
</gene>
<reference evidence="2" key="1">
    <citation type="submission" date="2022-11" db="EMBL/GenBank/DDBJ databases">
        <authorList>
            <person name="Scott C."/>
            <person name="Bruce N."/>
        </authorList>
    </citation>
    <scope>NUCLEOTIDE SEQUENCE</scope>
</reference>
<evidence type="ECO:0000313" key="2">
    <source>
        <dbReference type="EMBL" id="CAI4213928.1"/>
    </source>
</evidence>